<comment type="caution">
    <text evidence="3">The sequence shown here is derived from an EMBL/GenBank/DDBJ whole genome shotgun (WGS) entry which is preliminary data.</text>
</comment>
<dbReference type="Gene3D" id="1.10.101.10">
    <property type="entry name" value="PGBD-like superfamily/PGBD"/>
    <property type="match status" value="1"/>
</dbReference>
<protein>
    <recommendedName>
        <fullName evidence="2">Peptidoglycan binding-like domain-containing protein</fullName>
    </recommendedName>
</protein>
<dbReference type="SUPFAM" id="SSF47090">
    <property type="entry name" value="PGBD-like"/>
    <property type="match status" value="1"/>
</dbReference>
<name>A0ABN2UPA0_9ACTN</name>
<sequence>MRLSKRIAGAAATLASAAALTVTAQTGAHASTTADWLSKGDTGSGVSCVQVAINYAHNWWPGSVATVRTDAMFGQLTANGVVAIQRIYGLSQDGIVGPRTGDRLWQIIHSFDPKGELHPDCYWDLPTLS</sequence>
<proteinExistence type="predicted"/>
<feature type="chain" id="PRO_5046850150" description="Peptidoglycan binding-like domain-containing protein" evidence="1">
    <location>
        <begin position="25"/>
        <end position="129"/>
    </location>
</feature>
<dbReference type="Pfam" id="PF01471">
    <property type="entry name" value="PG_binding_1"/>
    <property type="match status" value="1"/>
</dbReference>
<dbReference type="InterPro" id="IPR036365">
    <property type="entry name" value="PGBD-like_sf"/>
</dbReference>
<dbReference type="InterPro" id="IPR002477">
    <property type="entry name" value="Peptidoglycan-bd-like"/>
</dbReference>
<dbReference type="InterPro" id="IPR036366">
    <property type="entry name" value="PGBDSf"/>
</dbReference>
<evidence type="ECO:0000259" key="2">
    <source>
        <dbReference type="Pfam" id="PF01471"/>
    </source>
</evidence>
<gene>
    <name evidence="3" type="ORF">GCM10009839_49530</name>
</gene>
<feature type="domain" description="Peptidoglycan binding-like" evidence="2">
    <location>
        <begin position="68"/>
        <end position="104"/>
    </location>
</feature>
<accession>A0ABN2UPA0</accession>
<keyword evidence="4" id="KW-1185">Reference proteome</keyword>
<evidence type="ECO:0000313" key="3">
    <source>
        <dbReference type="EMBL" id="GAA2041235.1"/>
    </source>
</evidence>
<dbReference type="EMBL" id="BAAAQN010000031">
    <property type="protein sequence ID" value="GAA2041235.1"/>
    <property type="molecule type" value="Genomic_DNA"/>
</dbReference>
<dbReference type="Proteomes" id="UP001500751">
    <property type="component" value="Unassembled WGS sequence"/>
</dbReference>
<dbReference type="RefSeq" id="WP_344668041.1">
    <property type="nucleotide sequence ID" value="NZ_BAAAQN010000031.1"/>
</dbReference>
<evidence type="ECO:0000256" key="1">
    <source>
        <dbReference type="SAM" id="SignalP"/>
    </source>
</evidence>
<reference evidence="3 4" key="1">
    <citation type="journal article" date="2019" name="Int. J. Syst. Evol. Microbiol.">
        <title>The Global Catalogue of Microorganisms (GCM) 10K type strain sequencing project: providing services to taxonomists for standard genome sequencing and annotation.</title>
        <authorList>
            <consortium name="The Broad Institute Genomics Platform"/>
            <consortium name="The Broad Institute Genome Sequencing Center for Infectious Disease"/>
            <person name="Wu L."/>
            <person name="Ma J."/>
        </authorList>
    </citation>
    <scope>NUCLEOTIDE SEQUENCE [LARGE SCALE GENOMIC DNA]</scope>
    <source>
        <strain evidence="3 4">JCM 16014</strain>
    </source>
</reference>
<keyword evidence="1" id="KW-0732">Signal</keyword>
<feature type="signal peptide" evidence="1">
    <location>
        <begin position="1"/>
        <end position="24"/>
    </location>
</feature>
<evidence type="ECO:0000313" key="4">
    <source>
        <dbReference type="Proteomes" id="UP001500751"/>
    </source>
</evidence>
<organism evidence="3 4">
    <name type="scientific">Catenulispora yoronensis</name>
    <dbReference type="NCBI Taxonomy" id="450799"/>
    <lineage>
        <taxon>Bacteria</taxon>
        <taxon>Bacillati</taxon>
        <taxon>Actinomycetota</taxon>
        <taxon>Actinomycetes</taxon>
        <taxon>Catenulisporales</taxon>
        <taxon>Catenulisporaceae</taxon>
        <taxon>Catenulispora</taxon>
    </lineage>
</organism>